<keyword evidence="4" id="KW-1185">Reference proteome</keyword>
<proteinExistence type="predicted"/>
<dbReference type="Gene3D" id="3.40.50.720">
    <property type="entry name" value="NAD(P)-binding Rossmann-like Domain"/>
    <property type="match status" value="1"/>
</dbReference>
<dbReference type="AlphaFoldDB" id="A0A5C8HPC6"/>
<evidence type="ECO:0000313" key="3">
    <source>
        <dbReference type="EMBL" id="TXK04644.1"/>
    </source>
</evidence>
<dbReference type="RefSeq" id="WP_147825778.1">
    <property type="nucleotide sequence ID" value="NZ_BAAARG010000002.1"/>
</dbReference>
<feature type="domain" description="NAD-dependent epimerase/dehydratase" evidence="1">
    <location>
        <begin position="6"/>
        <end position="212"/>
    </location>
</feature>
<feature type="domain" description="DUF1731" evidence="2">
    <location>
        <begin position="244"/>
        <end position="291"/>
    </location>
</feature>
<comment type="caution">
    <text evidence="3">The sequence shown here is derived from an EMBL/GenBank/DDBJ whole genome shotgun (WGS) entry which is preliminary data.</text>
</comment>
<gene>
    <name evidence="3" type="ORF">FVP60_08215</name>
</gene>
<organism evidence="3 4">
    <name type="scientific">Microbacterium mitrae</name>
    <dbReference type="NCBI Taxonomy" id="664640"/>
    <lineage>
        <taxon>Bacteria</taxon>
        <taxon>Bacillati</taxon>
        <taxon>Actinomycetota</taxon>
        <taxon>Actinomycetes</taxon>
        <taxon>Micrococcales</taxon>
        <taxon>Microbacteriaceae</taxon>
        <taxon>Microbacterium</taxon>
    </lineage>
</organism>
<dbReference type="InterPro" id="IPR036291">
    <property type="entry name" value="NAD(P)-bd_dom_sf"/>
</dbReference>
<reference evidence="3 4" key="1">
    <citation type="submission" date="2019-08" db="EMBL/GenBank/DDBJ databases">
        <authorList>
            <person name="Dong K."/>
        </authorList>
    </citation>
    <scope>NUCLEOTIDE SEQUENCE [LARGE SCALE GENOMIC DNA]</scope>
    <source>
        <strain evidence="3 4">M4-8</strain>
    </source>
</reference>
<dbReference type="PANTHER" id="PTHR11092:SF0">
    <property type="entry name" value="EPIMERASE FAMILY PROTEIN SDR39U1"/>
    <property type="match status" value="1"/>
</dbReference>
<accession>A0A5C8HPC6</accession>
<dbReference type="SUPFAM" id="SSF51735">
    <property type="entry name" value="NAD(P)-binding Rossmann-fold domains"/>
    <property type="match status" value="1"/>
</dbReference>
<evidence type="ECO:0000259" key="2">
    <source>
        <dbReference type="Pfam" id="PF08338"/>
    </source>
</evidence>
<dbReference type="Proteomes" id="UP000321196">
    <property type="component" value="Unassembled WGS sequence"/>
</dbReference>
<dbReference type="Pfam" id="PF08338">
    <property type="entry name" value="DUF1731"/>
    <property type="match status" value="1"/>
</dbReference>
<evidence type="ECO:0000313" key="4">
    <source>
        <dbReference type="Proteomes" id="UP000321196"/>
    </source>
</evidence>
<dbReference type="OrthoDB" id="9801773at2"/>
<evidence type="ECO:0000259" key="1">
    <source>
        <dbReference type="Pfam" id="PF01370"/>
    </source>
</evidence>
<dbReference type="EMBL" id="VRSW01000002">
    <property type="protein sequence ID" value="TXK04644.1"/>
    <property type="molecule type" value="Genomic_DNA"/>
</dbReference>
<dbReference type="PANTHER" id="PTHR11092">
    <property type="entry name" value="SUGAR NUCLEOTIDE EPIMERASE RELATED"/>
    <property type="match status" value="1"/>
</dbReference>
<sequence>MPNEFVVIGGASGFIGRALAASFENDGIRVVRLVRRDATSPDEVRWMDGRDLDPTVLAGASAVFCLNGSSVGSLPWTKKKRAEFRHSRVVPRHLIARALATLGPDAPHFVHASAAGIYGFDAGRVDESSPIGSGFTAALAEVTEVSTRLTTTPTTHARIGVVLHPDSVLRPLIPLTLAGVAGRLGTGTQSWPWVAYEDAVAGLRFAAERRLAGPVNITGPTRATATDITFAVARELNKPYLVPVPAFALRAVLGREAANNLLLIDTEVRPQRLLDAGYAFRYPTAEEAIHDSLAGLRLDA</sequence>
<name>A0A5C8HPC6_9MICO</name>
<dbReference type="Pfam" id="PF01370">
    <property type="entry name" value="Epimerase"/>
    <property type="match status" value="1"/>
</dbReference>
<protein>
    <submittedName>
        <fullName evidence="3">DUF1731 domain-containing protein</fullName>
    </submittedName>
</protein>
<dbReference type="InterPro" id="IPR013549">
    <property type="entry name" value="DUF1731"/>
</dbReference>
<dbReference type="InterPro" id="IPR001509">
    <property type="entry name" value="Epimerase_deHydtase"/>
</dbReference>